<evidence type="ECO:0000259" key="1">
    <source>
        <dbReference type="PROSITE" id="PS51819"/>
    </source>
</evidence>
<organism evidence="2 3">
    <name type="scientific">Deinococcus indicus</name>
    <dbReference type="NCBI Taxonomy" id="223556"/>
    <lineage>
        <taxon>Bacteria</taxon>
        <taxon>Thermotogati</taxon>
        <taxon>Deinococcota</taxon>
        <taxon>Deinococci</taxon>
        <taxon>Deinococcales</taxon>
        <taxon>Deinococcaceae</taxon>
        <taxon>Deinococcus</taxon>
    </lineage>
</organism>
<dbReference type="InterPro" id="IPR037523">
    <property type="entry name" value="VOC_core"/>
</dbReference>
<evidence type="ECO:0000313" key="2">
    <source>
        <dbReference type="EMBL" id="OWL94545.1"/>
    </source>
</evidence>
<name>A0A246BH36_9DEIO</name>
<dbReference type="Pfam" id="PF00903">
    <property type="entry name" value="Glyoxalase"/>
    <property type="match status" value="2"/>
</dbReference>
<dbReference type="Gene3D" id="3.10.180.10">
    <property type="entry name" value="2,3-Dihydroxybiphenyl 1,2-Dioxygenase, domain 1"/>
    <property type="match status" value="2"/>
</dbReference>
<dbReference type="AlphaFoldDB" id="A0A246BH36"/>
<reference evidence="2 3" key="1">
    <citation type="submission" date="2017-05" db="EMBL/GenBank/DDBJ databases">
        <title>De novo genome assembly of Deniococcus indicus strain DR1.</title>
        <authorList>
            <person name="Chauhan D."/>
            <person name="Yennamalli R.M."/>
            <person name="Priyadarshini R."/>
        </authorList>
    </citation>
    <scope>NUCLEOTIDE SEQUENCE [LARGE SCALE GENOMIC DNA]</scope>
    <source>
        <strain evidence="2 3">DR1</strain>
    </source>
</reference>
<dbReference type="PANTHER" id="PTHR33993">
    <property type="entry name" value="GLYOXALASE-RELATED"/>
    <property type="match status" value="1"/>
</dbReference>
<dbReference type="Proteomes" id="UP000197208">
    <property type="component" value="Unassembled WGS sequence"/>
</dbReference>
<evidence type="ECO:0000313" key="3">
    <source>
        <dbReference type="Proteomes" id="UP000197208"/>
    </source>
</evidence>
<feature type="domain" description="VOC" evidence="1">
    <location>
        <begin position="11"/>
        <end position="126"/>
    </location>
</feature>
<accession>A0A246BH36</accession>
<dbReference type="PROSITE" id="PS51819">
    <property type="entry name" value="VOC"/>
    <property type="match status" value="2"/>
</dbReference>
<proteinExistence type="predicted"/>
<feature type="domain" description="VOC" evidence="1">
    <location>
        <begin position="140"/>
        <end position="255"/>
    </location>
</feature>
<dbReference type="SUPFAM" id="SSF54593">
    <property type="entry name" value="Glyoxalase/Bleomycin resistance protein/Dihydroxybiphenyl dioxygenase"/>
    <property type="match status" value="2"/>
</dbReference>
<dbReference type="InterPro" id="IPR004360">
    <property type="entry name" value="Glyas_Fos-R_dOase_dom"/>
</dbReference>
<dbReference type="RefSeq" id="WP_088249537.1">
    <property type="nucleotide sequence ID" value="NZ_BNAM01000005.1"/>
</dbReference>
<gene>
    <name evidence="2" type="ORF">CBQ26_15495</name>
</gene>
<dbReference type="EMBL" id="NHMK01000024">
    <property type="protein sequence ID" value="OWL94545.1"/>
    <property type="molecule type" value="Genomic_DNA"/>
</dbReference>
<dbReference type="PANTHER" id="PTHR33993:SF14">
    <property type="entry name" value="GB|AAF24581.1"/>
    <property type="match status" value="1"/>
</dbReference>
<dbReference type="InterPro" id="IPR029068">
    <property type="entry name" value="Glyas_Bleomycin-R_OHBP_Dase"/>
</dbReference>
<dbReference type="CDD" id="cd07247">
    <property type="entry name" value="SgaA_N_like"/>
    <property type="match status" value="2"/>
</dbReference>
<dbReference type="InterPro" id="IPR052164">
    <property type="entry name" value="Anthracycline_SecMetBiosynth"/>
</dbReference>
<sequence length="259" mass="27472">MSSVLQHPAGTAIWFDLSTPHPAQAQAFYHALFGWTAQDMGAGYGHYHLLCQDGHPVAGLGPATPGTEHQPPAWTVYYASDDLTRDAARLHDLGGHTLAGPMQVGELGRMLVATDPGGAPFGLWQPQNFAGFTLAGEHGSPAWQEVNTRDAEQAAAFYGALFGAQVTPVPGGATYLMLRRDGQEVGGILHMDPAHWPAHIPPHWMPYFAVNDVQRAAALAPQHGGQLSVPPFGSPYGTIAILTDPHGAVFSVIQLPDPA</sequence>
<keyword evidence="3" id="KW-1185">Reference proteome</keyword>
<protein>
    <recommendedName>
        <fullName evidence="1">VOC domain-containing protein</fullName>
    </recommendedName>
</protein>
<dbReference type="OrthoDB" id="9804235at2"/>
<comment type="caution">
    <text evidence="2">The sequence shown here is derived from an EMBL/GenBank/DDBJ whole genome shotgun (WGS) entry which is preliminary data.</text>
</comment>